<dbReference type="Proteomes" id="UP000230750">
    <property type="component" value="Unassembled WGS sequence"/>
</dbReference>
<keyword evidence="1" id="KW-1015">Disulfide bond</keyword>
<accession>A0A2G8LQL1</accession>
<sequence>MNHGCYGDGNTPDTKILQGVGRYHPYINATGCLEFCLKEGYLLVGISYGCRICYCGELDTNYTMHGRKPDSSCEQNTECHVEPALRIYQVPCPVLSLTNGRVSYKEMTAVFECDGGRSLIGEQKLQCINDNGSIIWDKEQPRCIVESTLPTSSAEISFTTLPYRNLRSPILESTTFNSLEHPLRNKILLMKTKTDGAKLDRPEISQPHLDRRSSTLWQTIDIAKMDDAGTQEI</sequence>
<dbReference type="OrthoDB" id="74764at2759"/>
<evidence type="ECO:0000256" key="1">
    <source>
        <dbReference type="ARBA" id="ARBA00023157"/>
    </source>
</evidence>
<reference evidence="4 5" key="1">
    <citation type="journal article" date="2017" name="PLoS Biol.">
        <title>The sea cucumber genome provides insights into morphological evolution and visceral regeneration.</title>
        <authorList>
            <person name="Zhang X."/>
            <person name="Sun L."/>
            <person name="Yuan J."/>
            <person name="Sun Y."/>
            <person name="Gao Y."/>
            <person name="Zhang L."/>
            <person name="Li S."/>
            <person name="Dai H."/>
            <person name="Hamel J.F."/>
            <person name="Liu C."/>
            <person name="Yu Y."/>
            <person name="Liu S."/>
            <person name="Lin W."/>
            <person name="Guo K."/>
            <person name="Jin S."/>
            <person name="Xu P."/>
            <person name="Storey K.B."/>
            <person name="Huan P."/>
            <person name="Zhang T."/>
            <person name="Zhou Y."/>
            <person name="Zhang J."/>
            <person name="Lin C."/>
            <person name="Li X."/>
            <person name="Xing L."/>
            <person name="Huo D."/>
            <person name="Sun M."/>
            <person name="Wang L."/>
            <person name="Mercier A."/>
            <person name="Li F."/>
            <person name="Yang H."/>
            <person name="Xiang J."/>
        </authorList>
    </citation>
    <scope>NUCLEOTIDE SEQUENCE [LARGE SCALE GENOMIC DNA]</scope>
    <source>
        <strain evidence="4">Shaxun</strain>
        <tissue evidence="4">Muscle</tissue>
    </source>
</reference>
<dbReference type="PROSITE" id="PS50923">
    <property type="entry name" value="SUSHI"/>
    <property type="match status" value="1"/>
</dbReference>
<dbReference type="AlphaFoldDB" id="A0A2G8LQL1"/>
<dbReference type="InterPro" id="IPR035976">
    <property type="entry name" value="Sushi/SCR/CCP_sf"/>
</dbReference>
<evidence type="ECO:0000313" key="5">
    <source>
        <dbReference type="Proteomes" id="UP000230750"/>
    </source>
</evidence>
<keyword evidence="5" id="KW-1185">Reference proteome</keyword>
<feature type="domain" description="Sushi" evidence="3">
    <location>
        <begin position="77"/>
        <end position="145"/>
    </location>
</feature>
<comment type="caution">
    <text evidence="2">Lacks conserved residue(s) required for the propagation of feature annotation.</text>
</comment>
<protein>
    <recommendedName>
        <fullName evidence="3">Sushi domain-containing protein</fullName>
    </recommendedName>
</protein>
<dbReference type="EMBL" id="MRZV01000010">
    <property type="protein sequence ID" value="PIK62511.1"/>
    <property type="molecule type" value="Genomic_DNA"/>
</dbReference>
<organism evidence="4 5">
    <name type="scientific">Stichopus japonicus</name>
    <name type="common">Sea cucumber</name>
    <dbReference type="NCBI Taxonomy" id="307972"/>
    <lineage>
        <taxon>Eukaryota</taxon>
        <taxon>Metazoa</taxon>
        <taxon>Echinodermata</taxon>
        <taxon>Eleutherozoa</taxon>
        <taxon>Echinozoa</taxon>
        <taxon>Holothuroidea</taxon>
        <taxon>Aspidochirotacea</taxon>
        <taxon>Aspidochirotida</taxon>
        <taxon>Stichopodidae</taxon>
        <taxon>Apostichopus</taxon>
    </lineage>
</organism>
<dbReference type="SUPFAM" id="SSF57535">
    <property type="entry name" value="Complement control module/SCR domain"/>
    <property type="match status" value="1"/>
</dbReference>
<comment type="caution">
    <text evidence="4">The sequence shown here is derived from an EMBL/GenBank/DDBJ whole genome shotgun (WGS) entry which is preliminary data.</text>
</comment>
<proteinExistence type="predicted"/>
<evidence type="ECO:0000313" key="4">
    <source>
        <dbReference type="EMBL" id="PIK62511.1"/>
    </source>
</evidence>
<evidence type="ECO:0000256" key="2">
    <source>
        <dbReference type="PROSITE-ProRule" id="PRU00302"/>
    </source>
</evidence>
<dbReference type="SMART" id="SM00032">
    <property type="entry name" value="CCP"/>
    <property type="match status" value="1"/>
</dbReference>
<dbReference type="Gene3D" id="2.10.70.10">
    <property type="entry name" value="Complement Module, domain 1"/>
    <property type="match status" value="1"/>
</dbReference>
<name>A0A2G8LQL1_STIJA</name>
<gene>
    <name evidence="4" type="ORF">BSL78_00517</name>
</gene>
<dbReference type="InterPro" id="IPR000436">
    <property type="entry name" value="Sushi_SCR_CCP_dom"/>
</dbReference>
<evidence type="ECO:0000259" key="3">
    <source>
        <dbReference type="PROSITE" id="PS50923"/>
    </source>
</evidence>
<dbReference type="CDD" id="cd00033">
    <property type="entry name" value="CCP"/>
    <property type="match status" value="1"/>
</dbReference>
<keyword evidence="2" id="KW-0768">Sushi</keyword>